<accession>A0A2I0B887</accession>
<organism evidence="3 4">
    <name type="scientific">Apostasia shenzhenica</name>
    <dbReference type="NCBI Taxonomy" id="1088818"/>
    <lineage>
        <taxon>Eukaryota</taxon>
        <taxon>Viridiplantae</taxon>
        <taxon>Streptophyta</taxon>
        <taxon>Embryophyta</taxon>
        <taxon>Tracheophyta</taxon>
        <taxon>Spermatophyta</taxon>
        <taxon>Magnoliopsida</taxon>
        <taxon>Liliopsida</taxon>
        <taxon>Asparagales</taxon>
        <taxon>Orchidaceae</taxon>
        <taxon>Apostasioideae</taxon>
        <taxon>Apostasia</taxon>
    </lineage>
</organism>
<dbReference type="Proteomes" id="UP000236161">
    <property type="component" value="Unassembled WGS sequence"/>
</dbReference>
<dbReference type="InterPro" id="IPR000571">
    <property type="entry name" value="Znf_CCCH"/>
</dbReference>
<keyword evidence="1" id="KW-0863">Zinc-finger</keyword>
<dbReference type="AlphaFoldDB" id="A0A2I0B887"/>
<keyword evidence="1" id="KW-0479">Metal-binding</keyword>
<evidence type="ECO:0000256" key="1">
    <source>
        <dbReference type="PROSITE-ProRule" id="PRU00723"/>
    </source>
</evidence>
<dbReference type="PROSITE" id="PS50103">
    <property type="entry name" value="ZF_C3H1"/>
    <property type="match status" value="1"/>
</dbReference>
<name>A0A2I0B887_9ASPA</name>
<evidence type="ECO:0000259" key="2">
    <source>
        <dbReference type="PROSITE" id="PS50103"/>
    </source>
</evidence>
<feature type="zinc finger region" description="C3H1-type" evidence="1">
    <location>
        <begin position="166"/>
        <end position="191"/>
    </location>
</feature>
<sequence>MIVIDEEEYPQPKRVNWNNAFVEDFAFCAGDACMGDVVMFEQNVYDINNAKGDSTVSNKGKQGQEKQHRAHHIQQNENQIPKESQYVHGIRSNLVEQAAILERQQWPSNYKKPKIAEHRAFQALKPWNLEHRASSSQYPHYFSKQHYPWNDSYHPHYTNQNQHYTFFETQACLYHQGCCHYGENCRYLHYG</sequence>
<keyword evidence="4" id="KW-1185">Reference proteome</keyword>
<protein>
    <recommendedName>
        <fullName evidence="2">C3H1-type domain-containing protein</fullName>
    </recommendedName>
</protein>
<evidence type="ECO:0000313" key="4">
    <source>
        <dbReference type="Proteomes" id="UP000236161"/>
    </source>
</evidence>
<reference evidence="3 4" key="1">
    <citation type="journal article" date="2017" name="Nature">
        <title>The Apostasia genome and the evolution of orchids.</title>
        <authorList>
            <person name="Zhang G.Q."/>
            <person name="Liu K.W."/>
            <person name="Li Z."/>
            <person name="Lohaus R."/>
            <person name="Hsiao Y.Y."/>
            <person name="Niu S.C."/>
            <person name="Wang J.Y."/>
            <person name="Lin Y.C."/>
            <person name="Xu Q."/>
            <person name="Chen L.J."/>
            <person name="Yoshida K."/>
            <person name="Fujiwara S."/>
            <person name="Wang Z.W."/>
            <person name="Zhang Y.Q."/>
            <person name="Mitsuda N."/>
            <person name="Wang M."/>
            <person name="Liu G.H."/>
            <person name="Pecoraro L."/>
            <person name="Huang H.X."/>
            <person name="Xiao X.J."/>
            <person name="Lin M."/>
            <person name="Wu X.Y."/>
            <person name="Wu W.L."/>
            <person name="Chen Y.Y."/>
            <person name="Chang S.B."/>
            <person name="Sakamoto S."/>
            <person name="Ohme-Takagi M."/>
            <person name="Yagi M."/>
            <person name="Zeng S.J."/>
            <person name="Shen C.Y."/>
            <person name="Yeh C.M."/>
            <person name="Luo Y.B."/>
            <person name="Tsai W.C."/>
            <person name="Van de Peer Y."/>
            <person name="Liu Z.J."/>
        </authorList>
    </citation>
    <scope>NUCLEOTIDE SEQUENCE [LARGE SCALE GENOMIC DNA]</scope>
    <source>
        <strain evidence="4">cv. Shenzhen</strain>
        <tissue evidence="3">Stem</tissue>
    </source>
</reference>
<proteinExistence type="predicted"/>
<evidence type="ECO:0000313" key="3">
    <source>
        <dbReference type="EMBL" id="PKA64013.1"/>
    </source>
</evidence>
<gene>
    <name evidence="3" type="ORF">AXF42_Ash005025</name>
</gene>
<keyword evidence="1" id="KW-0862">Zinc</keyword>
<dbReference type="EMBL" id="KZ451906">
    <property type="protein sequence ID" value="PKA64013.1"/>
    <property type="molecule type" value="Genomic_DNA"/>
</dbReference>
<dbReference type="GO" id="GO:0008270">
    <property type="term" value="F:zinc ion binding"/>
    <property type="evidence" value="ECO:0007669"/>
    <property type="project" value="UniProtKB-KW"/>
</dbReference>
<feature type="domain" description="C3H1-type" evidence="2">
    <location>
        <begin position="166"/>
        <end position="191"/>
    </location>
</feature>